<dbReference type="RefSeq" id="WP_029632685.1">
    <property type="nucleotide sequence ID" value="NZ_JACJTA010000024.1"/>
</dbReference>
<dbReference type="PANTHER" id="PTHR35792:SF1">
    <property type="entry name" value="SLL0268 PROTEIN"/>
    <property type="match status" value="1"/>
</dbReference>
<evidence type="ECO:0000256" key="2">
    <source>
        <dbReference type="SAM" id="Phobius"/>
    </source>
</evidence>
<protein>
    <submittedName>
        <fullName evidence="3">YtxH domain-containing protein</fullName>
    </submittedName>
</protein>
<accession>A0ABR8GQI7</accession>
<dbReference type="EMBL" id="JACJTA010000024">
    <property type="protein sequence ID" value="MBD2605491.1"/>
    <property type="molecule type" value="Genomic_DNA"/>
</dbReference>
<keyword evidence="2" id="KW-1133">Transmembrane helix</keyword>
<organism evidence="3 4">
    <name type="scientific">Scytonema hofmannii FACHB-248</name>
    <dbReference type="NCBI Taxonomy" id="1842502"/>
    <lineage>
        <taxon>Bacteria</taxon>
        <taxon>Bacillati</taxon>
        <taxon>Cyanobacteriota</taxon>
        <taxon>Cyanophyceae</taxon>
        <taxon>Nostocales</taxon>
        <taxon>Scytonemataceae</taxon>
        <taxon>Scytonema</taxon>
    </lineage>
</organism>
<proteinExistence type="predicted"/>
<keyword evidence="2" id="KW-0812">Transmembrane</keyword>
<dbReference type="InterPro" id="IPR024623">
    <property type="entry name" value="YtxH"/>
</dbReference>
<keyword evidence="4" id="KW-1185">Reference proteome</keyword>
<keyword evidence="2" id="KW-0472">Membrane</keyword>
<reference evidence="3 4" key="1">
    <citation type="journal article" date="2020" name="ISME J.">
        <title>Comparative genomics reveals insights into cyanobacterial evolution and habitat adaptation.</title>
        <authorList>
            <person name="Chen M.Y."/>
            <person name="Teng W.K."/>
            <person name="Zhao L."/>
            <person name="Hu C.X."/>
            <person name="Zhou Y.K."/>
            <person name="Han B.P."/>
            <person name="Song L.R."/>
            <person name="Shu W.S."/>
        </authorList>
    </citation>
    <scope>NUCLEOTIDE SEQUENCE [LARGE SCALE GENOMIC DNA]</scope>
    <source>
        <strain evidence="3 4">FACHB-248</strain>
    </source>
</reference>
<dbReference type="Pfam" id="PF12732">
    <property type="entry name" value="YtxH"/>
    <property type="match status" value="1"/>
</dbReference>
<comment type="caution">
    <text evidence="3">The sequence shown here is derived from an EMBL/GenBank/DDBJ whole genome shotgun (WGS) entry which is preliminary data.</text>
</comment>
<dbReference type="PANTHER" id="PTHR35792">
    <property type="entry name" value="GENERAL STRESS PROTEIN"/>
    <property type="match status" value="1"/>
</dbReference>
<name>A0ABR8GQI7_9CYAN</name>
<feature type="region of interest" description="Disordered" evidence="1">
    <location>
        <begin position="98"/>
        <end position="126"/>
    </location>
</feature>
<sequence>MSNNRSGIFIGGLMLGATIGALTGLLAAPRTGRETRKILKKSADALPELAEDLSTSVQIQADRLSSSALKNWDETLDRLRDAIASGIDATVRENQVLKQKSAQENRSAASVQLENSNSLPSTLDRS</sequence>
<feature type="transmembrane region" description="Helical" evidence="2">
    <location>
        <begin position="6"/>
        <end position="28"/>
    </location>
</feature>
<gene>
    <name evidence="3" type="ORF">H6G81_13350</name>
</gene>
<evidence type="ECO:0000256" key="1">
    <source>
        <dbReference type="SAM" id="MobiDB-lite"/>
    </source>
</evidence>
<dbReference type="InterPro" id="IPR052928">
    <property type="entry name" value="Desiccation-related_membrane"/>
</dbReference>
<evidence type="ECO:0000313" key="3">
    <source>
        <dbReference type="EMBL" id="MBD2605491.1"/>
    </source>
</evidence>
<evidence type="ECO:0000313" key="4">
    <source>
        <dbReference type="Proteomes" id="UP000660380"/>
    </source>
</evidence>
<dbReference type="Proteomes" id="UP000660380">
    <property type="component" value="Unassembled WGS sequence"/>
</dbReference>